<evidence type="ECO:0000256" key="4">
    <source>
        <dbReference type="ARBA" id="ARBA00022827"/>
    </source>
</evidence>
<evidence type="ECO:0000256" key="1">
    <source>
        <dbReference type="ARBA" id="ARBA00001974"/>
    </source>
</evidence>
<keyword evidence="4" id="KW-0274">FAD</keyword>
<evidence type="ECO:0000256" key="3">
    <source>
        <dbReference type="ARBA" id="ARBA00022630"/>
    </source>
</evidence>
<keyword evidence="5" id="KW-0560">Oxidoreductase</keyword>
<comment type="similarity">
    <text evidence="2">Belongs to the DAMOX/DASOX family.</text>
</comment>
<comment type="cofactor">
    <cofactor evidence="1">
        <name>FAD</name>
        <dbReference type="ChEBI" id="CHEBI:57692"/>
    </cofactor>
</comment>
<dbReference type="InterPro" id="IPR023209">
    <property type="entry name" value="DAO"/>
</dbReference>
<evidence type="ECO:0000256" key="2">
    <source>
        <dbReference type="ARBA" id="ARBA00006730"/>
    </source>
</evidence>
<dbReference type="Gene3D" id="3.30.9.10">
    <property type="entry name" value="D-Amino Acid Oxidase, subunit A, domain 2"/>
    <property type="match status" value="1"/>
</dbReference>
<dbReference type="GO" id="GO:0003884">
    <property type="term" value="F:D-amino-acid oxidase activity"/>
    <property type="evidence" value="ECO:0007669"/>
    <property type="project" value="UniProtKB-ARBA"/>
</dbReference>
<keyword evidence="3" id="KW-0285">Flavoprotein</keyword>
<proteinExistence type="inferred from homology"/>
<accession>A0ABD3MDP9</accession>
<evidence type="ECO:0000259" key="6">
    <source>
        <dbReference type="Pfam" id="PF01266"/>
    </source>
</evidence>
<dbReference type="InterPro" id="IPR006076">
    <property type="entry name" value="FAD-dep_OxRdtase"/>
</dbReference>
<sequence length="387" mass="42885">MATKVLVVGSGVIGLRTALELLNRGIRVHLISPRHPLHPSTCSMGAGGLWMPFHCDDSRTDRWSLETLHELTKLSSEKSSPGGTLVETLPAIIFNRNLQSVPSWATDASSNSLDFQNLSIDDLYNKSKSQRFRLPGKEVMKEAGYSHAWLFQTKIVDSPKMLTHMLDEIKANEYTDHVDVETDVFYTNIEELVFVAKAHGCDGLVNCTGLGSKLLCDDASLIGARGILLHYDRASCVWEEKSRGSNSSDEDKTNTIQDPVITISEPPFGSETMPCYMIPRGDIIAVGGSYLEGDEERGIRASERKRVLENAQNMGINTEKSRCVSDWVGFRPYRQTARLEVDEKLSSLSGVTVVHSYGYGGSGWTVFVGVASDNAHLLETWRKYLVH</sequence>
<dbReference type="Pfam" id="PF01266">
    <property type="entry name" value="DAO"/>
    <property type="match status" value="1"/>
</dbReference>
<name>A0ABD3MDP9_9STRA</name>
<gene>
    <name evidence="7" type="ORF">ACHAW5_002582</name>
</gene>
<evidence type="ECO:0000313" key="8">
    <source>
        <dbReference type="Proteomes" id="UP001530315"/>
    </source>
</evidence>
<dbReference type="EMBL" id="JALLAZ020001837">
    <property type="protein sequence ID" value="KAL3762069.1"/>
    <property type="molecule type" value="Genomic_DNA"/>
</dbReference>
<keyword evidence="8" id="KW-1185">Reference proteome</keyword>
<reference evidence="7 8" key="1">
    <citation type="submission" date="2024-10" db="EMBL/GenBank/DDBJ databases">
        <title>Updated reference genomes for cyclostephanoid diatoms.</title>
        <authorList>
            <person name="Roberts W.R."/>
            <person name="Alverson A.J."/>
        </authorList>
    </citation>
    <scope>NUCLEOTIDE SEQUENCE [LARGE SCALE GENOMIC DNA]</scope>
    <source>
        <strain evidence="7 8">AJA276-08</strain>
    </source>
</reference>
<dbReference type="PANTHER" id="PTHR11530:SF11">
    <property type="entry name" value="D-ASPARTATE OXIDASE"/>
    <property type="match status" value="1"/>
</dbReference>
<dbReference type="PANTHER" id="PTHR11530">
    <property type="entry name" value="D-AMINO ACID OXIDASE"/>
    <property type="match status" value="1"/>
</dbReference>
<comment type="caution">
    <text evidence="7">The sequence shown here is derived from an EMBL/GenBank/DDBJ whole genome shotgun (WGS) entry which is preliminary data.</text>
</comment>
<evidence type="ECO:0000256" key="5">
    <source>
        <dbReference type="ARBA" id="ARBA00023002"/>
    </source>
</evidence>
<dbReference type="AlphaFoldDB" id="A0ABD3MDP9"/>
<dbReference type="Gene3D" id="3.40.50.720">
    <property type="entry name" value="NAD(P)-binding Rossmann-like Domain"/>
    <property type="match status" value="1"/>
</dbReference>
<evidence type="ECO:0000313" key="7">
    <source>
        <dbReference type="EMBL" id="KAL3762069.1"/>
    </source>
</evidence>
<dbReference type="SUPFAM" id="SSF51971">
    <property type="entry name" value="Nucleotide-binding domain"/>
    <property type="match status" value="1"/>
</dbReference>
<organism evidence="7 8">
    <name type="scientific">Stephanodiscus triporus</name>
    <dbReference type="NCBI Taxonomy" id="2934178"/>
    <lineage>
        <taxon>Eukaryota</taxon>
        <taxon>Sar</taxon>
        <taxon>Stramenopiles</taxon>
        <taxon>Ochrophyta</taxon>
        <taxon>Bacillariophyta</taxon>
        <taxon>Coscinodiscophyceae</taxon>
        <taxon>Thalassiosirophycidae</taxon>
        <taxon>Stephanodiscales</taxon>
        <taxon>Stephanodiscaceae</taxon>
        <taxon>Stephanodiscus</taxon>
    </lineage>
</organism>
<dbReference type="Proteomes" id="UP001530315">
    <property type="component" value="Unassembled WGS sequence"/>
</dbReference>
<protein>
    <recommendedName>
        <fullName evidence="6">FAD dependent oxidoreductase domain-containing protein</fullName>
    </recommendedName>
</protein>
<dbReference type="SUPFAM" id="SSF54373">
    <property type="entry name" value="FAD-linked reductases, C-terminal domain"/>
    <property type="match status" value="1"/>
</dbReference>
<feature type="domain" description="FAD dependent oxidoreductase" evidence="6">
    <location>
        <begin position="4"/>
        <end position="371"/>
    </location>
</feature>